<name>A0A6G0TVQ8_APHGL</name>
<accession>A0A6G0TVQ8</accession>
<keyword evidence="1" id="KW-1133">Transmembrane helix</keyword>
<feature type="transmembrane region" description="Helical" evidence="1">
    <location>
        <begin position="36"/>
        <end position="64"/>
    </location>
</feature>
<comment type="caution">
    <text evidence="2">The sequence shown here is derived from an EMBL/GenBank/DDBJ whole genome shotgun (WGS) entry which is preliminary data.</text>
</comment>
<dbReference type="Proteomes" id="UP000475862">
    <property type="component" value="Unassembled WGS sequence"/>
</dbReference>
<dbReference type="AlphaFoldDB" id="A0A6G0TVQ8"/>
<keyword evidence="1" id="KW-0812">Transmembrane</keyword>
<evidence type="ECO:0000313" key="2">
    <source>
        <dbReference type="EMBL" id="KAE9539812.1"/>
    </source>
</evidence>
<keyword evidence="1" id="KW-0472">Membrane</keyword>
<protein>
    <submittedName>
        <fullName evidence="2">Uncharacterized protein</fullName>
    </submittedName>
</protein>
<organism evidence="2 3">
    <name type="scientific">Aphis glycines</name>
    <name type="common">Soybean aphid</name>
    <dbReference type="NCBI Taxonomy" id="307491"/>
    <lineage>
        <taxon>Eukaryota</taxon>
        <taxon>Metazoa</taxon>
        <taxon>Ecdysozoa</taxon>
        <taxon>Arthropoda</taxon>
        <taxon>Hexapoda</taxon>
        <taxon>Insecta</taxon>
        <taxon>Pterygota</taxon>
        <taxon>Neoptera</taxon>
        <taxon>Paraneoptera</taxon>
        <taxon>Hemiptera</taxon>
        <taxon>Sternorrhyncha</taxon>
        <taxon>Aphidomorpha</taxon>
        <taxon>Aphidoidea</taxon>
        <taxon>Aphididae</taxon>
        <taxon>Aphidini</taxon>
        <taxon>Aphis</taxon>
        <taxon>Aphis</taxon>
    </lineage>
</organism>
<proteinExistence type="predicted"/>
<gene>
    <name evidence="2" type="ORF">AGLY_005064</name>
</gene>
<dbReference type="EMBL" id="VYZN01000014">
    <property type="protein sequence ID" value="KAE9539812.1"/>
    <property type="molecule type" value="Genomic_DNA"/>
</dbReference>
<sequence length="188" mass="21463">MLDFLRGRGLKLLFTQLMYYIILLLIKKLVELNIDSFVLSLLFSGICIGTAYMFIASTLIGMFIGPIIELSDFICAFKLCSKPPALRSKGFSIIETRNLHYNNNLLDYYTLIFSEKNEHFGKTKSFLKRYVVKAFIRINKLFCLPINPCNNLIIQAYSDTVVLTHGWFTLRNLPAGFPKLSGLSQKNA</sequence>
<keyword evidence="3" id="KW-1185">Reference proteome</keyword>
<feature type="transmembrane region" description="Helical" evidence="1">
    <location>
        <begin position="12"/>
        <end position="30"/>
    </location>
</feature>
<evidence type="ECO:0000256" key="1">
    <source>
        <dbReference type="SAM" id="Phobius"/>
    </source>
</evidence>
<evidence type="ECO:0000313" key="3">
    <source>
        <dbReference type="Proteomes" id="UP000475862"/>
    </source>
</evidence>
<reference evidence="2 3" key="1">
    <citation type="submission" date="2019-08" db="EMBL/GenBank/DDBJ databases">
        <title>The genome of the soybean aphid Biotype 1, its phylome, world population structure and adaptation to the North American continent.</title>
        <authorList>
            <person name="Giordano R."/>
            <person name="Donthu R.K."/>
            <person name="Hernandez A.G."/>
            <person name="Wright C.L."/>
            <person name="Zimin A.V."/>
        </authorList>
    </citation>
    <scope>NUCLEOTIDE SEQUENCE [LARGE SCALE GENOMIC DNA]</scope>
    <source>
        <tissue evidence="2">Whole aphids</tissue>
    </source>
</reference>